<dbReference type="EMBL" id="AAXW01000002">
    <property type="protein sequence ID" value="EAZ93502.1"/>
    <property type="molecule type" value="Genomic_DNA"/>
</dbReference>
<accession>A3II70</accession>
<keyword evidence="2" id="KW-1185">Reference proteome</keyword>
<reference evidence="1 2" key="1">
    <citation type="submission" date="2007-03" db="EMBL/GenBank/DDBJ databases">
        <authorList>
            <person name="Stal L."/>
            <person name="Ferriera S."/>
            <person name="Johnson J."/>
            <person name="Kravitz S."/>
            <person name="Beeson K."/>
            <person name="Sutton G."/>
            <person name="Rogers Y.-H."/>
            <person name="Friedman R."/>
            <person name="Frazier M."/>
            <person name="Venter J.C."/>
        </authorList>
    </citation>
    <scope>NUCLEOTIDE SEQUENCE [LARGE SCALE GENOMIC DNA]</scope>
    <source>
        <strain evidence="1 2">CCY0110</strain>
    </source>
</reference>
<proteinExistence type="predicted"/>
<protein>
    <submittedName>
        <fullName evidence="1">Uncharacterized protein</fullName>
    </submittedName>
</protein>
<evidence type="ECO:0000313" key="2">
    <source>
        <dbReference type="Proteomes" id="UP000003781"/>
    </source>
</evidence>
<sequence>MIILKMSQDALLKRDMWLLLLLFING</sequence>
<comment type="caution">
    <text evidence="1">The sequence shown here is derived from an EMBL/GenBank/DDBJ whole genome shotgun (WGS) entry which is preliminary data.</text>
</comment>
<name>A3II70_9CHRO</name>
<gene>
    <name evidence="1" type="ORF">CY0110_16942</name>
</gene>
<dbReference type="AlphaFoldDB" id="A3II70"/>
<evidence type="ECO:0000313" key="1">
    <source>
        <dbReference type="EMBL" id="EAZ93502.1"/>
    </source>
</evidence>
<dbReference type="Proteomes" id="UP000003781">
    <property type="component" value="Unassembled WGS sequence"/>
</dbReference>
<organism evidence="1 2">
    <name type="scientific">Crocosphaera chwakensis CCY0110</name>
    <dbReference type="NCBI Taxonomy" id="391612"/>
    <lineage>
        <taxon>Bacteria</taxon>
        <taxon>Bacillati</taxon>
        <taxon>Cyanobacteriota</taxon>
        <taxon>Cyanophyceae</taxon>
        <taxon>Oscillatoriophycideae</taxon>
        <taxon>Chroococcales</taxon>
        <taxon>Aphanothecaceae</taxon>
        <taxon>Crocosphaera</taxon>
        <taxon>Crocosphaera chwakensis</taxon>
    </lineage>
</organism>